<accession>A0ABQ5C4A1</accession>
<keyword evidence="3" id="KW-1185">Reference proteome</keyword>
<reference evidence="2" key="1">
    <citation type="journal article" date="2022" name="Int. J. Mol. Sci.">
        <title>Draft Genome of Tanacetum Coccineum: Genomic Comparison of Closely Related Tanacetum-Family Plants.</title>
        <authorList>
            <person name="Yamashiro T."/>
            <person name="Shiraishi A."/>
            <person name="Nakayama K."/>
            <person name="Satake H."/>
        </authorList>
    </citation>
    <scope>NUCLEOTIDE SEQUENCE</scope>
</reference>
<protein>
    <submittedName>
        <fullName evidence="2">Uncharacterized protein</fullName>
    </submittedName>
</protein>
<evidence type="ECO:0000313" key="2">
    <source>
        <dbReference type="EMBL" id="GJT21349.1"/>
    </source>
</evidence>
<feature type="region of interest" description="Disordered" evidence="1">
    <location>
        <begin position="45"/>
        <end position="85"/>
    </location>
</feature>
<sequence>MVTYLKHMGKYTHNQMKSKNFEEIQKLYEREQKWINDFVPVDSEVVKDSRKGKPEGSRKKTTNRKRTGEKLDDESVKRQKIEDDAKKEALRQLNPTPIKFLGLLIWGECTVLTKTGA</sequence>
<feature type="compositionally biased region" description="Basic and acidic residues" evidence="1">
    <location>
        <begin position="66"/>
        <end position="85"/>
    </location>
</feature>
<dbReference type="Proteomes" id="UP001151760">
    <property type="component" value="Unassembled WGS sequence"/>
</dbReference>
<gene>
    <name evidence="2" type="ORF">Tco_0891286</name>
</gene>
<proteinExistence type="predicted"/>
<evidence type="ECO:0000313" key="3">
    <source>
        <dbReference type="Proteomes" id="UP001151760"/>
    </source>
</evidence>
<name>A0ABQ5C4A1_9ASTR</name>
<comment type="caution">
    <text evidence="2">The sequence shown here is derived from an EMBL/GenBank/DDBJ whole genome shotgun (WGS) entry which is preliminary data.</text>
</comment>
<dbReference type="EMBL" id="BQNB010013881">
    <property type="protein sequence ID" value="GJT21349.1"/>
    <property type="molecule type" value="Genomic_DNA"/>
</dbReference>
<feature type="compositionally biased region" description="Basic and acidic residues" evidence="1">
    <location>
        <begin position="45"/>
        <end position="58"/>
    </location>
</feature>
<organism evidence="2 3">
    <name type="scientific">Tanacetum coccineum</name>
    <dbReference type="NCBI Taxonomy" id="301880"/>
    <lineage>
        <taxon>Eukaryota</taxon>
        <taxon>Viridiplantae</taxon>
        <taxon>Streptophyta</taxon>
        <taxon>Embryophyta</taxon>
        <taxon>Tracheophyta</taxon>
        <taxon>Spermatophyta</taxon>
        <taxon>Magnoliopsida</taxon>
        <taxon>eudicotyledons</taxon>
        <taxon>Gunneridae</taxon>
        <taxon>Pentapetalae</taxon>
        <taxon>asterids</taxon>
        <taxon>campanulids</taxon>
        <taxon>Asterales</taxon>
        <taxon>Asteraceae</taxon>
        <taxon>Asteroideae</taxon>
        <taxon>Anthemideae</taxon>
        <taxon>Anthemidinae</taxon>
        <taxon>Tanacetum</taxon>
    </lineage>
</organism>
<reference evidence="2" key="2">
    <citation type="submission" date="2022-01" db="EMBL/GenBank/DDBJ databases">
        <authorList>
            <person name="Yamashiro T."/>
            <person name="Shiraishi A."/>
            <person name="Satake H."/>
            <person name="Nakayama K."/>
        </authorList>
    </citation>
    <scope>NUCLEOTIDE SEQUENCE</scope>
</reference>
<evidence type="ECO:0000256" key="1">
    <source>
        <dbReference type="SAM" id="MobiDB-lite"/>
    </source>
</evidence>